<keyword evidence="11 12" id="KW-0472">Membrane</keyword>
<keyword evidence="4" id="KW-0997">Cell inner membrane</keyword>
<keyword evidence="10 14" id="KW-0503">Monooxygenase</keyword>
<evidence type="ECO:0000313" key="15">
    <source>
        <dbReference type="Proteomes" id="UP000244912"/>
    </source>
</evidence>
<dbReference type="InterPro" id="IPR033885">
    <property type="entry name" value="AlkB/XylM"/>
</dbReference>
<proteinExistence type="inferred from homology"/>
<evidence type="ECO:0000256" key="5">
    <source>
        <dbReference type="ARBA" id="ARBA00022692"/>
    </source>
</evidence>
<feature type="transmembrane region" description="Helical" evidence="12">
    <location>
        <begin position="64"/>
        <end position="84"/>
    </location>
</feature>
<evidence type="ECO:0000256" key="7">
    <source>
        <dbReference type="ARBA" id="ARBA00022989"/>
    </source>
</evidence>
<keyword evidence="3" id="KW-1003">Cell membrane</keyword>
<evidence type="ECO:0000256" key="1">
    <source>
        <dbReference type="ARBA" id="ARBA00004429"/>
    </source>
</evidence>
<evidence type="ECO:0000256" key="3">
    <source>
        <dbReference type="ARBA" id="ARBA00022475"/>
    </source>
</evidence>
<dbReference type="PANTHER" id="PTHR38674:SF1">
    <property type="entry name" value="ALKANE 1-MONOOXYGENASE 1"/>
    <property type="match status" value="1"/>
</dbReference>
<keyword evidence="5 12" id="KW-0812">Transmembrane</keyword>
<accession>A0A2R8BXH7</accession>
<evidence type="ECO:0000256" key="6">
    <source>
        <dbReference type="ARBA" id="ARBA00022723"/>
    </source>
</evidence>
<name>A0A2R8BXH7_9RHOB</name>
<dbReference type="EC" id="1.14.15.3" evidence="14"/>
<dbReference type="PANTHER" id="PTHR38674">
    <property type="entry name" value="ALKANE 1-MONOOXYGENASE 1"/>
    <property type="match status" value="1"/>
</dbReference>
<evidence type="ECO:0000256" key="12">
    <source>
        <dbReference type="SAM" id="Phobius"/>
    </source>
</evidence>
<reference evidence="14 15" key="1">
    <citation type="submission" date="2018-03" db="EMBL/GenBank/DDBJ databases">
        <authorList>
            <person name="Keele B.F."/>
        </authorList>
    </citation>
    <scope>NUCLEOTIDE SEQUENCE [LARGE SCALE GENOMIC DNA]</scope>
    <source>
        <strain evidence="14 15">CECT 8504</strain>
    </source>
</reference>
<dbReference type="AlphaFoldDB" id="A0A2R8BXH7"/>
<dbReference type="GO" id="GO:0006629">
    <property type="term" value="P:lipid metabolic process"/>
    <property type="evidence" value="ECO:0007669"/>
    <property type="project" value="InterPro"/>
</dbReference>
<dbReference type="GO" id="GO:0004497">
    <property type="term" value="F:monooxygenase activity"/>
    <property type="evidence" value="ECO:0007669"/>
    <property type="project" value="UniProtKB-KW"/>
</dbReference>
<evidence type="ECO:0000259" key="13">
    <source>
        <dbReference type="Pfam" id="PF00487"/>
    </source>
</evidence>
<feature type="domain" description="Fatty acid desaturase" evidence="13">
    <location>
        <begin position="98"/>
        <end position="302"/>
    </location>
</feature>
<protein>
    <submittedName>
        <fullName evidence="14">Alkane 1-monooxygenase 1</fullName>
        <ecNumber evidence="14">1.14.15.3</ecNumber>
    </submittedName>
</protein>
<evidence type="ECO:0000313" key="14">
    <source>
        <dbReference type="EMBL" id="SPJ24822.1"/>
    </source>
</evidence>
<feature type="transmembrane region" description="Helical" evidence="12">
    <location>
        <begin position="312"/>
        <end position="329"/>
    </location>
</feature>
<sequence length="358" mass="39123">MPALFAIATLAPLLPLVLGLLLGGWWVVAAALSMTVVVGGLDLLVRIALPATPEEVEFPAGPTLSVAIGVAQLGLICLAVACLAGPGLTFAGKAVLLYTSTLWIGQVGNSNAHELIHRPQTWLRRFGTLLFVSVLYGHHASAHPKVHHRHVATPNDPATARLGESVYAYFPRAWIGGFRAGRAAERRLLESRYGAAWWKHDPYLFYAGGAVVFPAAALILFGPAGLLWYIVLSALSQMQLLISDYVQHYGLTRSIRDDGKPEPVGPAHSWNAPHWYSGAMMLQAPRHSDHHAHPARPFNHLSLPPKSEAPRLPYSLPIMGAIAMLPTLWRRVMDRRANRWRTPLEPPTHPKALNEHVA</sequence>
<keyword evidence="15" id="KW-1185">Reference proteome</keyword>
<keyword evidence="6" id="KW-0479">Metal-binding</keyword>
<comment type="similarity">
    <text evidence="2">Belongs to the fatty acid desaturase type 1 family. AlkB subfamily.</text>
</comment>
<dbReference type="InterPro" id="IPR005804">
    <property type="entry name" value="FA_desaturase_dom"/>
</dbReference>
<keyword evidence="7 12" id="KW-1133">Transmembrane helix</keyword>
<dbReference type="GO" id="GO:0005886">
    <property type="term" value="C:plasma membrane"/>
    <property type="evidence" value="ECO:0007669"/>
    <property type="project" value="UniProtKB-SubCell"/>
</dbReference>
<evidence type="ECO:0000256" key="10">
    <source>
        <dbReference type="ARBA" id="ARBA00023033"/>
    </source>
</evidence>
<keyword evidence="8 14" id="KW-0560">Oxidoreductase</keyword>
<dbReference type="RefSeq" id="WP_245897625.1">
    <property type="nucleotide sequence ID" value="NZ_ONZF01000005.1"/>
</dbReference>
<dbReference type="Pfam" id="PF00487">
    <property type="entry name" value="FA_desaturase"/>
    <property type="match status" value="1"/>
</dbReference>
<dbReference type="Proteomes" id="UP000244912">
    <property type="component" value="Unassembled WGS sequence"/>
</dbReference>
<evidence type="ECO:0000256" key="2">
    <source>
        <dbReference type="ARBA" id="ARBA00010823"/>
    </source>
</evidence>
<dbReference type="CDD" id="cd03512">
    <property type="entry name" value="Alkane-hydroxylase"/>
    <property type="match status" value="1"/>
</dbReference>
<evidence type="ECO:0000256" key="8">
    <source>
        <dbReference type="ARBA" id="ARBA00023002"/>
    </source>
</evidence>
<keyword evidence="9" id="KW-0408">Iron</keyword>
<evidence type="ECO:0000256" key="11">
    <source>
        <dbReference type="ARBA" id="ARBA00023136"/>
    </source>
</evidence>
<evidence type="ECO:0000256" key="9">
    <source>
        <dbReference type="ARBA" id="ARBA00023004"/>
    </source>
</evidence>
<evidence type="ECO:0000256" key="4">
    <source>
        <dbReference type="ARBA" id="ARBA00022519"/>
    </source>
</evidence>
<comment type="subcellular location">
    <subcellularLocation>
        <location evidence="1">Cell inner membrane</location>
        <topology evidence="1">Multi-pass membrane protein</topology>
    </subcellularLocation>
</comment>
<organism evidence="14 15">
    <name type="scientific">Palleronia abyssalis</name>
    <dbReference type="NCBI Taxonomy" id="1501240"/>
    <lineage>
        <taxon>Bacteria</taxon>
        <taxon>Pseudomonadati</taxon>
        <taxon>Pseudomonadota</taxon>
        <taxon>Alphaproteobacteria</taxon>
        <taxon>Rhodobacterales</taxon>
        <taxon>Roseobacteraceae</taxon>
        <taxon>Palleronia</taxon>
    </lineage>
</organism>
<feature type="transmembrane region" description="Helical" evidence="12">
    <location>
        <begin position="203"/>
        <end position="231"/>
    </location>
</feature>
<gene>
    <name evidence="14" type="primary">alkB1</name>
    <name evidence="14" type="ORF">PAA8504_02661</name>
</gene>
<dbReference type="EMBL" id="ONZF01000005">
    <property type="protein sequence ID" value="SPJ24822.1"/>
    <property type="molecule type" value="Genomic_DNA"/>
</dbReference>
<dbReference type="GO" id="GO:0046872">
    <property type="term" value="F:metal ion binding"/>
    <property type="evidence" value="ECO:0007669"/>
    <property type="project" value="UniProtKB-KW"/>
</dbReference>